<feature type="non-terminal residue" evidence="2">
    <location>
        <position position="1"/>
    </location>
</feature>
<dbReference type="EMBL" id="CADCUI010000033">
    <property type="protein sequence ID" value="CAA9348569.1"/>
    <property type="molecule type" value="Genomic_DNA"/>
</dbReference>
<feature type="compositionally biased region" description="Basic and acidic residues" evidence="1">
    <location>
        <begin position="44"/>
        <end position="56"/>
    </location>
</feature>
<feature type="compositionally biased region" description="Basic and acidic residues" evidence="1">
    <location>
        <begin position="349"/>
        <end position="370"/>
    </location>
</feature>
<dbReference type="AlphaFoldDB" id="A0A6J4M2V6"/>
<feature type="compositionally biased region" description="Basic residues" evidence="1">
    <location>
        <begin position="57"/>
        <end position="66"/>
    </location>
</feature>
<organism evidence="2">
    <name type="scientific">uncultured Nocardioidaceae bacterium</name>
    <dbReference type="NCBI Taxonomy" id="253824"/>
    <lineage>
        <taxon>Bacteria</taxon>
        <taxon>Bacillati</taxon>
        <taxon>Actinomycetota</taxon>
        <taxon>Actinomycetes</taxon>
        <taxon>Propionibacteriales</taxon>
        <taxon>Nocardioidaceae</taxon>
        <taxon>environmental samples</taxon>
    </lineage>
</organism>
<protein>
    <submittedName>
        <fullName evidence="2">Uncharacterized protein</fullName>
    </submittedName>
</protein>
<accession>A0A6J4M2V6</accession>
<feature type="compositionally biased region" description="Low complexity" evidence="1">
    <location>
        <begin position="149"/>
        <end position="241"/>
    </location>
</feature>
<sequence length="424" mass="45652">DPGGRHVDRLQHRAGGQPLRHAGPAAHPRDPRLRRRGAGLAAVERARPRDRAGDRRAARHGVRQWRARRDGRGVRDLHPAAAPCRPDRLHGHRRADAPHRPRSRAVPRLPDAGRDPAVVAARAGLVRGSQPGSRSRPRTPAERGTPRWPGRSLPGPRAAAAGSRPRAALRPARTAAARTAAARSGAARTAPAWSGARSAAVRAAALRPSLRGAGSRAAGTRPARPRPASRLPARLRPAGLRVDPRACAPGPGQASGDGDRRVGDHLGRRRAHGGVDAALPAGARGQQRRLRGGVRERVPQHRGHLQRRPGHGTRVDRRGGCPRLVDHRHRPRGAGVPAQQRRAHRPRGVRGDDRPPQPARDHERDLDRHAPHGRCHAGPALHRRRQRVVLPPGRPLRRGAVRRARRPVGAAAGHDAGRASQALV</sequence>
<feature type="compositionally biased region" description="Basic and acidic residues" evidence="1">
    <location>
        <begin position="1"/>
        <end position="11"/>
    </location>
</feature>
<feature type="compositionally biased region" description="Basic residues" evidence="1">
    <location>
        <begin position="371"/>
        <end position="387"/>
    </location>
</feature>
<feature type="compositionally biased region" description="Basic residues" evidence="1">
    <location>
        <begin position="395"/>
        <end position="406"/>
    </location>
</feature>
<feature type="compositionally biased region" description="Low complexity" evidence="1">
    <location>
        <begin position="117"/>
        <end position="134"/>
    </location>
</feature>
<feature type="compositionally biased region" description="Basic and acidic residues" evidence="1">
    <location>
        <begin position="67"/>
        <end position="78"/>
    </location>
</feature>
<feature type="compositionally biased region" description="Basic and acidic residues" evidence="1">
    <location>
        <begin position="85"/>
        <end position="99"/>
    </location>
</feature>
<feature type="region of interest" description="Disordered" evidence="1">
    <location>
        <begin position="1"/>
        <end position="424"/>
    </location>
</feature>
<proteinExistence type="predicted"/>
<feature type="compositionally biased region" description="Basic residues" evidence="1">
    <location>
        <begin position="300"/>
        <end position="311"/>
    </location>
</feature>
<reference evidence="2" key="1">
    <citation type="submission" date="2020-02" db="EMBL/GenBank/DDBJ databases">
        <authorList>
            <person name="Meier V. D."/>
        </authorList>
    </citation>
    <scope>NUCLEOTIDE SEQUENCE</scope>
    <source>
        <strain evidence="2">AVDCRST_MAG34</strain>
    </source>
</reference>
<feature type="non-terminal residue" evidence="2">
    <location>
        <position position="424"/>
    </location>
</feature>
<evidence type="ECO:0000313" key="2">
    <source>
        <dbReference type="EMBL" id="CAA9348569.1"/>
    </source>
</evidence>
<feature type="compositionally biased region" description="Basic and acidic residues" evidence="1">
    <location>
        <begin position="257"/>
        <end position="266"/>
    </location>
</feature>
<gene>
    <name evidence="2" type="ORF">AVDCRST_MAG34-1604</name>
</gene>
<name>A0A6J4M2V6_9ACTN</name>
<evidence type="ECO:0000256" key="1">
    <source>
        <dbReference type="SAM" id="MobiDB-lite"/>
    </source>
</evidence>